<dbReference type="GO" id="GO:0006508">
    <property type="term" value="P:proteolysis"/>
    <property type="evidence" value="ECO:0007669"/>
    <property type="project" value="UniProtKB-KW"/>
</dbReference>
<evidence type="ECO:0000313" key="12">
    <source>
        <dbReference type="EMBL" id="SKB49463.1"/>
    </source>
</evidence>
<feature type="transmembrane region" description="Helical" evidence="10">
    <location>
        <begin position="103"/>
        <end position="122"/>
    </location>
</feature>
<keyword evidence="13" id="KW-1185">Reference proteome</keyword>
<evidence type="ECO:0000259" key="11">
    <source>
        <dbReference type="Pfam" id="PF02163"/>
    </source>
</evidence>
<dbReference type="Pfam" id="PF02163">
    <property type="entry name" value="Peptidase_M50"/>
    <property type="match status" value="1"/>
</dbReference>
<feature type="transmembrane region" description="Helical" evidence="10">
    <location>
        <begin position="318"/>
        <end position="338"/>
    </location>
</feature>
<dbReference type="RefSeq" id="WP_082213111.1">
    <property type="nucleotide sequence ID" value="NZ_FUZA01000001.1"/>
</dbReference>
<dbReference type="PANTHER" id="PTHR31412">
    <property type="entry name" value="ZINC METALLOPROTEASE EGY1"/>
    <property type="match status" value="1"/>
</dbReference>
<feature type="transmembrane region" description="Helical" evidence="10">
    <location>
        <begin position="7"/>
        <end position="25"/>
    </location>
</feature>
<name>A0A1T5BR80_9BACT</name>
<evidence type="ECO:0000256" key="8">
    <source>
        <dbReference type="ARBA" id="ARBA00022989"/>
    </source>
</evidence>
<feature type="transmembrane region" description="Helical" evidence="10">
    <location>
        <begin position="134"/>
        <end position="157"/>
    </location>
</feature>
<evidence type="ECO:0000256" key="9">
    <source>
        <dbReference type="ARBA" id="ARBA00023136"/>
    </source>
</evidence>
<evidence type="ECO:0000256" key="3">
    <source>
        <dbReference type="ARBA" id="ARBA00007931"/>
    </source>
</evidence>
<evidence type="ECO:0000256" key="5">
    <source>
        <dbReference type="ARBA" id="ARBA00022692"/>
    </source>
</evidence>
<reference evidence="13" key="1">
    <citation type="submission" date="2017-02" db="EMBL/GenBank/DDBJ databases">
        <authorList>
            <person name="Varghese N."/>
            <person name="Submissions S."/>
        </authorList>
    </citation>
    <scope>NUCLEOTIDE SEQUENCE [LARGE SCALE GENOMIC DNA]</scope>
    <source>
        <strain evidence="13">DSM 22270</strain>
    </source>
</reference>
<dbReference type="InterPro" id="IPR008915">
    <property type="entry name" value="Peptidase_M50"/>
</dbReference>
<dbReference type="PANTHER" id="PTHR31412:SF0">
    <property type="entry name" value="ZINC METALLOPROTEASE EGY1, CHLOROPLASTIC-RELATED"/>
    <property type="match status" value="1"/>
</dbReference>
<dbReference type="OrthoDB" id="921763at2"/>
<gene>
    <name evidence="12" type="ORF">SAMN05660293_00536</name>
</gene>
<keyword evidence="5 10" id="KW-0812">Transmembrane</keyword>
<comment type="subcellular location">
    <subcellularLocation>
        <location evidence="2">Membrane</location>
        <topology evidence="2">Multi-pass membrane protein</topology>
    </subcellularLocation>
</comment>
<feature type="transmembrane region" description="Helical" evidence="10">
    <location>
        <begin position="293"/>
        <end position="311"/>
    </location>
</feature>
<dbReference type="STRING" id="651661.SAMN05660293_00536"/>
<evidence type="ECO:0000256" key="2">
    <source>
        <dbReference type="ARBA" id="ARBA00004141"/>
    </source>
</evidence>
<feature type="transmembrane region" description="Helical" evidence="10">
    <location>
        <begin position="71"/>
        <end position="91"/>
    </location>
</feature>
<keyword evidence="6" id="KW-0378">Hydrolase</keyword>
<protein>
    <recommendedName>
        <fullName evidence="11">Peptidase M50 domain-containing protein</fullName>
    </recommendedName>
</protein>
<evidence type="ECO:0000256" key="1">
    <source>
        <dbReference type="ARBA" id="ARBA00001947"/>
    </source>
</evidence>
<comment type="cofactor">
    <cofactor evidence="1">
        <name>Zn(2+)</name>
        <dbReference type="ChEBI" id="CHEBI:29105"/>
    </cofactor>
</comment>
<evidence type="ECO:0000256" key="10">
    <source>
        <dbReference type="SAM" id="Phobius"/>
    </source>
</evidence>
<feature type="domain" description="Peptidase M50" evidence="11">
    <location>
        <begin position="73"/>
        <end position="257"/>
    </location>
</feature>
<dbReference type="InterPro" id="IPR044838">
    <property type="entry name" value="EGY1-like"/>
</dbReference>
<feature type="transmembrane region" description="Helical" evidence="10">
    <location>
        <begin position="377"/>
        <end position="399"/>
    </location>
</feature>
<dbReference type="GO" id="GO:0008233">
    <property type="term" value="F:peptidase activity"/>
    <property type="evidence" value="ECO:0007669"/>
    <property type="project" value="UniProtKB-KW"/>
</dbReference>
<proteinExistence type="inferred from homology"/>
<dbReference type="CDD" id="cd06160">
    <property type="entry name" value="S2P-M50_like_2"/>
    <property type="match status" value="1"/>
</dbReference>
<evidence type="ECO:0000256" key="7">
    <source>
        <dbReference type="ARBA" id="ARBA00022946"/>
    </source>
</evidence>
<evidence type="ECO:0000313" key="13">
    <source>
        <dbReference type="Proteomes" id="UP000190897"/>
    </source>
</evidence>
<dbReference type="GO" id="GO:0016020">
    <property type="term" value="C:membrane"/>
    <property type="evidence" value="ECO:0007669"/>
    <property type="project" value="UniProtKB-SubCell"/>
</dbReference>
<accession>A0A1T5BR80</accession>
<keyword evidence="7" id="KW-0809">Transit peptide</keyword>
<dbReference type="EMBL" id="FUZA01000001">
    <property type="protein sequence ID" value="SKB49463.1"/>
    <property type="molecule type" value="Genomic_DNA"/>
</dbReference>
<dbReference type="AlphaFoldDB" id="A0A1T5BR80"/>
<dbReference type="Proteomes" id="UP000190897">
    <property type="component" value="Unassembled WGS sequence"/>
</dbReference>
<feature type="transmembrane region" description="Helical" evidence="10">
    <location>
        <begin position="262"/>
        <end position="281"/>
    </location>
</feature>
<sequence>MQSSTRTYIIQAVLFVLTIITTTMAGAEWMYGNIFSFVYDFAYLLMGKGAEKPVTDETVKLLGWPEFQHGFQFSIPFLAILTIHEFGHYFVARMHQVKVTLPYYIPLWFGISNSIGTMGAFIRIKSVVRSRLKFFDIGIAGPLAGFIAALVVLWYGFTHLPPPEYIFSIHPEYARFGLSYPQFAYENASGNIALGDNILFWLFKTYIADPARLPHAYEMIHYPYIFAGYLALFFTSLNLIPIGQLDGGHILYGLIGKKRFDIVAPILFGFFAFYAGLGLFTAESFATGNNAVFYERFFYLAIYIYFLYICFKRASDSPMTGLMLSLIVVVGQFAVSYIRPDWQGSTGFLPFIFILGRFLGIRHPETDENEPLDAPRIILGICALIIFIISFSPTPFILIE</sequence>
<keyword evidence="4" id="KW-0645">Protease</keyword>
<evidence type="ECO:0000256" key="6">
    <source>
        <dbReference type="ARBA" id="ARBA00022801"/>
    </source>
</evidence>
<keyword evidence="9 10" id="KW-0472">Membrane</keyword>
<evidence type="ECO:0000256" key="4">
    <source>
        <dbReference type="ARBA" id="ARBA00022670"/>
    </source>
</evidence>
<keyword evidence="8 10" id="KW-1133">Transmembrane helix</keyword>
<feature type="transmembrane region" description="Helical" evidence="10">
    <location>
        <begin position="222"/>
        <end position="241"/>
    </location>
</feature>
<comment type="similarity">
    <text evidence="3">Belongs to the peptidase M50B family.</text>
</comment>
<organism evidence="12 13">
    <name type="scientific">Dyadobacter psychrophilus</name>
    <dbReference type="NCBI Taxonomy" id="651661"/>
    <lineage>
        <taxon>Bacteria</taxon>
        <taxon>Pseudomonadati</taxon>
        <taxon>Bacteroidota</taxon>
        <taxon>Cytophagia</taxon>
        <taxon>Cytophagales</taxon>
        <taxon>Spirosomataceae</taxon>
        <taxon>Dyadobacter</taxon>
    </lineage>
</organism>